<dbReference type="AlphaFoldDB" id="A0A6J7JRC9"/>
<evidence type="ECO:0000313" key="2">
    <source>
        <dbReference type="EMBL" id="CAB4945477.1"/>
    </source>
</evidence>
<protein>
    <submittedName>
        <fullName evidence="2">Unannotated protein</fullName>
    </submittedName>
</protein>
<gene>
    <name evidence="2" type="ORF">UFOPK3773_01100</name>
</gene>
<reference evidence="2" key="1">
    <citation type="submission" date="2020-05" db="EMBL/GenBank/DDBJ databases">
        <authorList>
            <person name="Chiriac C."/>
            <person name="Salcher M."/>
            <person name="Ghai R."/>
            <person name="Kavagutti S V."/>
        </authorList>
    </citation>
    <scope>NUCLEOTIDE SEQUENCE</scope>
</reference>
<proteinExistence type="predicted"/>
<evidence type="ECO:0000256" key="1">
    <source>
        <dbReference type="SAM" id="MobiDB-lite"/>
    </source>
</evidence>
<sequence length="49" mass="4921">MSATAGDTTWRHDGVGLGTGLPSRRVTDSITTGLQASPCAASVAYTVAI</sequence>
<name>A0A6J7JRC9_9ZZZZ</name>
<dbReference type="EMBL" id="CAFBNF010000114">
    <property type="protein sequence ID" value="CAB4945477.1"/>
    <property type="molecule type" value="Genomic_DNA"/>
</dbReference>
<feature type="region of interest" description="Disordered" evidence="1">
    <location>
        <begin position="1"/>
        <end position="22"/>
    </location>
</feature>
<accession>A0A6J7JRC9</accession>
<organism evidence="2">
    <name type="scientific">freshwater metagenome</name>
    <dbReference type="NCBI Taxonomy" id="449393"/>
    <lineage>
        <taxon>unclassified sequences</taxon>
        <taxon>metagenomes</taxon>
        <taxon>ecological metagenomes</taxon>
    </lineage>
</organism>